<dbReference type="PROSITE" id="PS50005">
    <property type="entry name" value="TPR"/>
    <property type="match status" value="1"/>
</dbReference>
<feature type="compositionally biased region" description="Polar residues" evidence="2">
    <location>
        <begin position="175"/>
        <end position="185"/>
    </location>
</feature>
<feature type="repeat" description="TPR" evidence="1">
    <location>
        <begin position="109"/>
        <end position="142"/>
    </location>
</feature>
<keyword evidence="4" id="KW-1185">Reference proteome</keyword>
<name>A0A4P9XV34_9FUNG</name>
<keyword evidence="1" id="KW-0802">TPR repeat</keyword>
<dbReference type="AlphaFoldDB" id="A0A4P9XV34"/>
<protein>
    <submittedName>
        <fullName evidence="3">Uncharacterized protein</fullName>
    </submittedName>
</protein>
<accession>A0A4P9XV34</accession>
<organism evidence="3 4">
    <name type="scientific">Thamnocephalis sphaerospora</name>
    <dbReference type="NCBI Taxonomy" id="78915"/>
    <lineage>
        <taxon>Eukaryota</taxon>
        <taxon>Fungi</taxon>
        <taxon>Fungi incertae sedis</taxon>
        <taxon>Zoopagomycota</taxon>
        <taxon>Zoopagomycotina</taxon>
        <taxon>Zoopagomycetes</taxon>
        <taxon>Zoopagales</taxon>
        <taxon>Sigmoideomycetaceae</taxon>
        <taxon>Thamnocephalis</taxon>
    </lineage>
</organism>
<sequence length="282" mass="31168">MDAAIRGALASPIYGERVAKKTRDATSGVRAAALERGFTFPAVTDAWFRPPRGANTGDRLELNGTERQVANLMWANSVVKEGRRLAAEGSMPEAFKKYQQAVDICEDCVQTIIARADGYYDHRRHKEAAREYRRAAGMNPEDEHVKARLRALENVPEMTPEKTNRPTQRSDTRRTPTSLMPNTSVAPPIQPRPLQSQSSRRYQMEAVAIPNDHGIGVNEEDRTTATATMVPRKGVREFVIGRSGTITAKKRDAGRSEIDDAVAMVAMEETTLMIVATAQMTG</sequence>
<dbReference type="SUPFAM" id="SSF48452">
    <property type="entry name" value="TPR-like"/>
    <property type="match status" value="1"/>
</dbReference>
<proteinExistence type="predicted"/>
<dbReference type="Proteomes" id="UP000271241">
    <property type="component" value="Unassembled WGS sequence"/>
</dbReference>
<evidence type="ECO:0000313" key="4">
    <source>
        <dbReference type="Proteomes" id="UP000271241"/>
    </source>
</evidence>
<evidence type="ECO:0000256" key="2">
    <source>
        <dbReference type="SAM" id="MobiDB-lite"/>
    </source>
</evidence>
<evidence type="ECO:0000313" key="3">
    <source>
        <dbReference type="EMBL" id="RKP10096.1"/>
    </source>
</evidence>
<gene>
    <name evidence="3" type="ORF">THASP1DRAFT_22138</name>
</gene>
<dbReference type="Gene3D" id="1.25.40.10">
    <property type="entry name" value="Tetratricopeptide repeat domain"/>
    <property type="match status" value="1"/>
</dbReference>
<dbReference type="InterPro" id="IPR019734">
    <property type="entry name" value="TPR_rpt"/>
</dbReference>
<feature type="region of interest" description="Disordered" evidence="2">
    <location>
        <begin position="156"/>
        <end position="195"/>
    </location>
</feature>
<evidence type="ECO:0000256" key="1">
    <source>
        <dbReference type="PROSITE-ProRule" id="PRU00339"/>
    </source>
</evidence>
<dbReference type="EMBL" id="KZ992470">
    <property type="protein sequence ID" value="RKP10096.1"/>
    <property type="molecule type" value="Genomic_DNA"/>
</dbReference>
<dbReference type="InterPro" id="IPR011990">
    <property type="entry name" value="TPR-like_helical_dom_sf"/>
</dbReference>
<dbReference type="OrthoDB" id="1914839at2759"/>
<feature type="compositionally biased region" description="Basic and acidic residues" evidence="2">
    <location>
        <begin position="159"/>
        <end position="174"/>
    </location>
</feature>
<reference evidence="4" key="1">
    <citation type="journal article" date="2018" name="Nat. Microbiol.">
        <title>Leveraging single-cell genomics to expand the fungal tree of life.</title>
        <authorList>
            <person name="Ahrendt S.R."/>
            <person name="Quandt C.A."/>
            <person name="Ciobanu D."/>
            <person name="Clum A."/>
            <person name="Salamov A."/>
            <person name="Andreopoulos B."/>
            <person name="Cheng J.F."/>
            <person name="Woyke T."/>
            <person name="Pelin A."/>
            <person name="Henrissat B."/>
            <person name="Reynolds N.K."/>
            <person name="Benny G.L."/>
            <person name="Smith M.E."/>
            <person name="James T.Y."/>
            <person name="Grigoriev I.V."/>
        </authorList>
    </citation>
    <scope>NUCLEOTIDE SEQUENCE [LARGE SCALE GENOMIC DNA]</scope>
    <source>
        <strain evidence="4">RSA 1356</strain>
    </source>
</reference>